<feature type="region of interest" description="Disordered" evidence="12">
    <location>
        <begin position="585"/>
        <end position="651"/>
    </location>
</feature>
<dbReference type="SUPFAM" id="SSF52540">
    <property type="entry name" value="P-loop containing nucleoside triphosphate hydrolases"/>
    <property type="match status" value="2"/>
</dbReference>
<evidence type="ECO:0000256" key="11">
    <source>
        <dbReference type="HAMAP-Rule" id="MF_00442"/>
    </source>
</evidence>
<dbReference type="GO" id="GO:0005524">
    <property type="term" value="F:ATP binding"/>
    <property type="evidence" value="ECO:0007669"/>
    <property type="project" value="UniProtKB-UniRule"/>
</dbReference>
<evidence type="ECO:0000256" key="4">
    <source>
        <dbReference type="ARBA" id="ARBA00022806"/>
    </source>
</evidence>
<dbReference type="GO" id="GO:0003677">
    <property type="term" value="F:DNA binding"/>
    <property type="evidence" value="ECO:0007669"/>
    <property type="project" value="UniProtKB-UniRule"/>
</dbReference>
<dbReference type="SUPFAM" id="SSF158702">
    <property type="entry name" value="Sec63 N-terminal domain-like"/>
    <property type="match status" value="1"/>
</dbReference>
<evidence type="ECO:0000256" key="8">
    <source>
        <dbReference type="ARBA" id="ARBA00023235"/>
    </source>
</evidence>
<dbReference type="Pfam" id="PF20470">
    <property type="entry name" value="HTH_61"/>
    <property type="match status" value="1"/>
</dbReference>
<evidence type="ECO:0000259" key="13">
    <source>
        <dbReference type="PROSITE" id="PS51192"/>
    </source>
</evidence>
<dbReference type="PROSITE" id="PS51192">
    <property type="entry name" value="HELICASE_ATP_BIND_1"/>
    <property type="match status" value="1"/>
</dbReference>
<dbReference type="InterPro" id="IPR001650">
    <property type="entry name" value="Helicase_C-like"/>
</dbReference>
<feature type="compositionally biased region" description="Acidic residues" evidence="12">
    <location>
        <begin position="258"/>
        <end position="287"/>
    </location>
</feature>
<feature type="compositionally biased region" description="Low complexity" evidence="12">
    <location>
        <begin position="591"/>
        <end position="609"/>
    </location>
</feature>
<keyword evidence="16" id="KW-1185">Reference proteome</keyword>
<feature type="domain" description="Helicase ATP-binding" evidence="13">
    <location>
        <begin position="34"/>
        <end position="200"/>
    </location>
</feature>
<comment type="function">
    <text evidence="11">DNA-dependent ATPase and 3'-5' DNA helicase that may be involved in repair of stalled replication forks.</text>
</comment>
<dbReference type="PROSITE" id="PS51194">
    <property type="entry name" value="HELICASE_CTER"/>
    <property type="match status" value="1"/>
</dbReference>
<keyword evidence="1 11" id="KW-0547">Nucleotide-binding</keyword>
<keyword evidence="7 11" id="KW-0234">DNA repair</keyword>
<evidence type="ECO:0000256" key="3">
    <source>
        <dbReference type="ARBA" id="ARBA00022801"/>
    </source>
</evidence>
<evidence type="ECO:0000256" key="6">
    <source>
        <dbReference type="ARBA" id="ARBA00023125"/>
    </source>
</evidence>
<evidence type="ECO:0000313" key="15">
    <source>
        <dbReference type="EMBL" id="SEG05908.1"/>
    </source>
</evidence>
<keyword evidence="2 11" id="KW-0227">DNA damage</keyword>
<protein>
    <recommendedName>
        <fullName evidence="11">ATP-dependent DNA helicase Hel308</fullName>
        <ecNumber evidence="11">5.6.2.4</ecNumber>
    </recommendedName>
    <alternativeName>
        <fullName evidence="11">DNA 3'-5' helicase Hel308</fullName>
    </alternativeName>
</protein>
<dbReference type="InterPro" id="IPR011545">
    <property type="entry name" value="DEAD/DEAH_box_helicase_dom"/>
</dbReference>
<evidence type="ECO:0000313" key="16">
    <source>
        <dbReference type="Proteomes" id="UP000236740"/>
    </source>
</evidence>
<dbReference type="Gene3D" id="1.10.3380.30">
    <property type="match status" value="2"/>
</dbReference>
<dbReference type="Gene3D" id="1.10.150.20">
    <property type="entry name" value="5' to 3' exonuclease, C-terminal subdomain"/>
    <property type="match status" value="1"/>
</dbReference>
<evidence type="ECO:0000256" key="5">
    <source>
        <dbReference type="ARBA" id="ARBA00022840"/>
    </source>
</evidence>
<comment type="similarity">
    <text evidence="11">Belongs to the helicase family. Hel308 subfamily.</text>
</comment>
<evidence type="ECO:0000256" key="9">
    <source>
        <dbReference type="ARBA" id="ARBA00034617"/>
    </source>
</evidence>
<dbReference type="SMART" id="SM00490">
    <property type="entry name" value="HELICc"/>
    <property type="match status" value="1"/>
</dbReference>
<feature type="domain" description="Helicase C-terminal" evidence="14">
    <location>
        <begin position="274"/>
        <end position="484"/>
    </location>
</feature>
<dbReference type="Pfam" id="PF21280">
    <property type="entry name" value="Helicase_dom4_arc"/>
    <property type="match status" value="1"/>
</dbReference>
<comment type="subunit">
    <text evidence="11">Monomer.</text>
</comment>
<dbReference type="InterPro" id="IPR048772">
    <property type="entry name" value="Hel308-like_dom4"/>
</dbReference>
<comment type="catalytic activity">
    <reaction evidence="9 11">
        <text>Couples ATP hydrolysis with the unwinding of duplex DNA by translocating in the 3'-5' direction.</text>
        <dbReference type="EC" id="5.6.2.4"/>
    </reaction>
</comment>
<keyword evidence="6 11" id="KW-0238">DNA-binding</keyword>
<proteinExistence type="inferred from homology"/>
<dbReference type="GO" id="GO:0043138">
    <property type="term" value="F:3'-5' DNA helicase activity"/>
    <property type="evidence" value="ECO:0007669"/>
    <property type="project" value="UniProtKB-UniRule"/>
</dbReference>
<evidence type="ECO:0000256" key="1">
    <source>
        <dbReference type="ARBA" id="ARBA00022741"/>
    </source>
</evidence>
<dbReference type="AlphaFoldDB" id="A0A1H5X2D2"/>
<dbReference type="CDD" id="cd18028">
    <property type="entry name" value="DEXHc_archSki2"/>
    <property type="match status" value="1"/>
</dbReference>
<dbReference type="SUPFAM" id="SSF46785">
    <property type="entry name" value="Winged helix' DNA-binding domain"/>
    <property type="match status" value="1"/>
</dbReference>
<reference evidence="15 16" key="1">
    <citation type="submission" date="2016-10" db="EMBL/GenBank/DDBJ databases">
        <authorList>
            <person name="de Groot N.N."/>
        </authorList>
    </citation>
    <scope>NUCLEOTIDE SEQUENCE [LARGE SCALE GENOMIC DNA]</scope>
    <source>
        <strain evidence="15 16">CGMCC 1.10331</strain>
    </source>
</reference>
<dbReference type="HAMAP" id="MF_00442">
    <property type="entry name" value="Helicase_Hel308"/>
    <property type="match status" value="1"/>
</dbReference>
<dbReference type="InterPro" id="IPR050474">
    <property type="entry name" value="Hel308_SKI2-like"/>
</dbReference>
<sequence>MQPEEVPELPEGVAAHLRGEGIEELYPPQAAAVEAGVTRGESVVASVPTASGKTLVAELAMLSSVARGGKALYIVPLRALASEKKTEFERWEEYGFDVGVSTGNYESDGEWLASRDIVVATSEKVDSLVRNGAAWIDELTCVVADEVHLVDDSHRGPTLEVTLGKLRTLNPGLQVVALSATVGNADVVAEWLDAELVESDWRPIDLRMGVHYGNAISFDDGSQREVPVESGGRPTAALVDDALDGDGGNTLDGVADAVQDDGVADADEDDGDADATEDDDTIDGDGGGDDKPDDQGSSLVFVNSRRNAEASAKRLRDVTEPHLTDDERGRLAELAAEIRDVSDTDTSDTLASCVAKGAAFHHAGLASEHRSLVEDAFRDRLVKCISATPTLAAGVNTPSRRVIVRDWRRYDGEFGGMKPLDVLEIHQMMGRAGRPGLDPYGEAVLLAKNSETRDELFERYIWADPEPVRSKLAAEPALRTHVLATVASGFAHTREELLEFLDRTLYATQTDDSGRLERVTDDVLAYLERNGFLEREDDSLTATSVGHTVSRLYLDPMTAAEIIDGLEWADANRGEMVRALSGADSADDASARASDPASSAAPARASGDGDPTDAGFQRASELAADERSESDEAVGNGTTADDDAAGEGLGDPTYPTALGLFHLVSRTPDMYQLYLKSGDRETYTEICYEREAELLGRTPSEYEDVRFEEWLSALKTARLLEDWADEVDEDRITERYGVGPGDIRGKVETAEWLLGAAERLAGELDLPVVPVREAKKRVEYGVRDELLTLAGIRGVGRKRARRLYEAGIETRADLREADKSVVLRALRGRRKTAEGILENVGRQDPSMADVAKADSATTDRPADESDTGDGASTSASTRAGEDDPEEQASLGDFG</sequence>
<feature type="region of interest" description="Disordered" evidence="12">
    <location>
        <begin position="218"/>
        <end position="298"/>
    </location>
</feature>
<comment type="catalytic activity">
    <reaction evidence="10 11">
        <text>ATP + H2O = ADP + phosphate + H(+)</text>
        <dbReference type="Rhea" id="RHEA:13065"/>
        <dbReference type="ChEBI" id="CHEBI:15377"/>
        <dbReference type="ChEBI" id="CHEBI:15378"/>
        <dbReference type="ChEBI" id="CHEBI:30616"/>
        <dbReference type="ChEBI" id="CHEBI:43474"/>
        <dbReference type="ChEBI" id="CHEBI:456216"/>
        <dbReference type="EC" id="5.6.2.4"/>
    </reaction>
</comment>
<evidence type="ECO:0000256" key="2">
    <source>
        <dbReference type="ARBA" id="ARBA00022763"/>
    </source>
</evidence>
<evidence type="ECO:0000256" key="7">
    <source>
        <dbReference type="ARBA" id="ARBA00023204"/>
    </source>
</evidence>
<keyword evidence="3 11" id="KW-0378">Hydrolase</keyword>
<dbReference type="InterPro" id="IPR027417">
    <property type="entry name" value="P-loop_NTPase"/>
</dbReference>
<dbReference type="Proteomes" id="UP000236740">
    <property type="component" value="Unassembled WGS sequence"/>
</dbReference>
<organism evidence="15 16">
    <name type="scientific">Halobellus limi</name>
    <dbReference type="NCBI Taxonomy" id="699433"/>
    <lineage>
        <taxon>Archaea</taxon>
        <taxon>Methanobacteriati</taxon>
        <taxon>Methanobacteriota</taxon>
        <taxon>Stenosarchaea group</taxon>
        <taxon>Halobacteria</taxon>
        <taxon>Halobacteriales</taxon>
        <taxon>Haloferacaceae</taxon>
        <taxon>Halobellus</taxon>
    </lineage>
</organism>
<evidence type="ECO:0000256" key="10">
    <source>
        <dbReference type="ARBA" id="ARBA00048988"/>
    </source>
</evidence>
<feature type="region of interest" description="Disordered" evidence="12">
    <location>
        <begin position="836"/>
        <end position="894"/>
    </location>
</feature>
<keyword evidence="8 11" id="KW-0413">Isomerase</keyword>
<dbReference type="SMART" id="SM00487">
    <property type="entry name" value="DEXDc"/>
    <property type="match status" value="1"/>
</dbReference>
<feature type="binding site" evidence="11">
    <location>
        <position position="29"/>
    </location>
    <ligand>
        <name>ATP</name>
        <dbReference type="ChEBI" id="CHEBI:30616"/>
    </ligand>
</feature>
<dbReference type="PANTHER" id="PTHR47961:SF10">
    <property type="entry name" value="ATP-DEPENDENT DNA HELICASE HEL308"/>
    <property type="match status" value="1"/>
</dbReference>
<accession>A0A1H5X2D2</accession>
<dbReference type="InterPro" id="IPR022965">
    <property type="entry name" value="Helicase_Hel308"/>
</dbReference>
<dbReference type="InterPro" id="IPR046931">
    <property type="entry name" value="HTH_61"/>
</dbReference>
<dbReference type="InterPro" id="IPR036390">
    <property type="entry name" value="WH_DNA-bd_sf"/>
</dbReference>
<evidence type="ECO:0000256" key="12">
    <source>
        <dbReference type="SAM" id="MobiDB-lite"/>
    </source>
</evidence>
<keyword evidence="5 11" id="KW-0067">ATP-binding</keyword>
<dbReference type="RefSeq" id="WP_235010740.1">
    <property type="nucleotide sequence ID" value="NZ_CP031311.1"/>
</dbReference>
<dbReference type="Pfam" id="PF14520">
    <property type="entry name" value="HHH_5"/>
    <property type="match status" value="1"/>
</dbReference>
<dbReference type="GO" id="GO:0006281">
    <property type="term" value="P:DNA repair"/>
    <property type="evidence" value="ECO:0007669"/>
    <property type="project" value="UniProtKB-UniRule"/>
</dbReference>
<dbReference type="InterPro" id="IPR014001">
    <property type="entry name" value="Helicase_ATP-bd"/>
</dbReference>
<dbReference type="Pfam" id="PF00271">
    <property type="entry name" value="Helicase_C"/>
    <property type="match status" value="1"/>
</dbReference>
<dbReference type="CDD" id="cd18795">
    <property type="entry name" value="SF2_C_Ski2"/>
    <property type="match status" value="1"/>
</dbReference>
<dbReference type="PANTHER" id="PTHR47961">
    <property type="entry name" value="DNA POLYMERASE THETA, PUTATIVE (AFU_ORTHOLOGUE AFUA_1G05260)-RELATED"/>
    <property type="match status" value="1"/>
</dbReference>
<gene>
    <name evidence="11" type="primary">hel308</name>
    <name evidence="15" type="ORF">SAMN04488133_1473</name>
</gene>
<dbReference type="Gene3D" id="3.40.50.300">
    <property type="entry name" value="P-loop containing nucleotide triphosphate hydrolases"/>
    <property type="match status" value="2"/>
</dbReference>
<dbReference type="EMBL" id="FNVN01000001">
    <property type="protein sequence ID" value="SEG05908.1"/>
    <property type="molecule type" value="Genomic_DNA"/>
</dbReference>
<keyword evidence="4 11" id="KW-0347">Helicase</keyword>
<evidence type="ECO:0000259" key="14">
    <source>
        <dbReference type="PROSITE" id="PS51194"/>
    </source>
</evidence>
<dbReference type="EC" id="5.6.2.4" evidence="11"/>
<dbReference type="Pfam" id="PF00270">
    <property type="entry name" value="DEAD"/>
    <property type="match status" value="1"/>
</dbReference>
<dbReference type="GO" id="GO:0016887">
    <property type="term" value="F:ATP hydrolysis activity"/>
    <property type="evidence" value="ECO:0007669"/>
    <property type="project" value="RHEA"/>
</dbReference>
<name>A0A1H5X2D2_9EURY</name>
<dbReference type="GeneID" id="39856511"/>